<dbReference type="VEuPathDB" id="FungiDB:PCH_Pc18g04470"/>
<dbReference type="HOGENOM" id="CLU_2146706_0_0_1"/>
<name>B6HBL4_PENRW</name>
<protein>
    <submittedName>
        <fullName evidence="1">Uncharacterized protein</fullName>
    </submittedName>
</protein>
<reference evidence="1 2" key="1">
    <citation type="journal article" date="2008" name="Nat. Biotechnol.">
        <title>Genome sequencing and analysis of the filamentous fungus Penicillium chrysogenum.</title>
        <authorList>
            <person name="van den Berg M.A."/>
            <person name="Albang R."/>
            <person name="Albermann K."/>
            <person name="Badger J.H."/>
            <person name="Daran J.-M."/>
            <person name="Driessen A.J.M."/>
            <person name="Garcia-Estrada C."/>
            <person name="Fedorova N.D."/>
            <person name="Harris D.M."/>
            <person name="Heijne W.H.M."/>
            <person name="Joardar V.S."/>
            <person name="Kiel J.A.K.W."/>
            <person name="Kovalchuk A."/>
            <person name="Martin J.F."/>
            <person name="Nierman W.C."/>
            <person name="Nijland J.G."/>
            <person name="Pronk J.T."/>
            <person name="Roubos J.A."/>
            <person name="van der Klei I.J."/>
            <person name="van Peij N.N.M.E."/>
            <person name="Veenhuis M."/>
            <person name="von Doehren H."/>
            <person name="Wagner C."/>
            <person name="Wortman J.R."/>
            <person name="Bovenberg R.A.L."/>
        </authorList>
    </citation>
    <scope>NUCLEOTIDE SEQUENCE [LARGE SCALE GENOMIC DNA]</scope>
    <source>
        <strain evidence="2">ATCC 28089 / DSM 1075 / NRRL 1951 / Wisconsin 54-1255</strain>
    </source>
</reference>
<dbReference type="EMBL" id="AM920433">
    <property type="protein sequence ID" value="CAP94671.1"/>
    <property type="molecule type" value="Genomic_DNA"/>
</dbReference>
<sequence>MRVAETVRMHLDVQVPRGTGWRSFGRTGIPCSQLRSMGGCRYLIGPGLISVFGGLLLVKATVTKSLDPQGTKAAGGVEILPSNCENAKSLFFPFPPATADCSLARVTYGERE</sequence>
<dbReference type="AlphaFoldDB" id="B6HBL4"/>
<gene>
    <name evidence="1" type="ORF">Pc18g04470</name>
    <name evidence="1" type="ORF">PCH_Pc18g04470</name>
</gene>
<evidence type="ECO:0000313" key="1">
    <source>
        <dbReference type="EMBL" id="CAP94671.1"/>
    </source>
</evidence>
<accession>B6HBL4</accession>
<organism evidence="1 2">
    <name type="scientific">Penicillium rubens (strain ATCC 28089 / DSM 1075 / NRRL 1951 / Wisconsin 54-1255)</name>
    <name type="common">Penicillium chrysogenum</name>
    <dbReference type="NCBI Taxonomy" id="500485"/>
    <lineage>
        <taxon>Eukaryota</taxon>
        <taxon>Fungi</taxon>
        <taxon>Dikarya</taxon>
        <taxon>Ascomycota</taxon>
        <taxon>Pezizomycotina</taxon>
        <taxon>Eurotiomycetes</taxon>
        <taxon>Eurotiomycetidae</taxon>
        <taxon>Eurotiales</taxon>
        <taxon>Aspergillaceae</taxon>
        <taxon>Penicillium</taxon>
        <taxon>Penicillium chrysogenum species complex</taxon>
    </lineage>
</organism>
<evidence type="ECO:0000313" key="2">
    <source>
        <dbReference type="Proteomes" id="UP000000724"/>
    </source>
</evidence>
<proteinExistence type="predicted"/>
<keyword evidence="2" id="KW-1185">Reference proteome</keyword>
<dbReference type="Proteomes" id="UP000000724">
    <property type="component" value="Contig Pc00c18"/>
</dbReference>